<name>A0A9X9Q5E5_GULGU</name>
<proteinExistence type="predicted"/>
<comment type="caution">
    <text evidence="1">The sequence shown here is derived from an EMBL/GenBank/DDBJ whole genome shotgun (WGS) entry which is preliminary data.</text>
</comment>
<dbReference type="EMBL" id="CYRY02038288">
    <property type="protein sequence ID" value="VCX30503.1"/>
    <property type="molecule type" value="Genomic_DNA"/>
</dbReference>
<gene>
    <name evidence="1" type="ORF">BN2614_LOCUS2</name>
</gene>
<sequence length="71" mass="7976">VISSIFCHCYHIFKNVDTAEEEKGKTNSQIIFSDNLLEFSIMANTIFTGQWIREGISELHLGIGNLSDNKG</sequence>
<protein>
    <submittedName>
        <fullName evidence="1">Uncharacterized protein</fullName>
    </submittedName>
</protein>
<dbReference type="Proteomes" id="UP000269945">
    <property type="component" value="Unassembled WGS sequence"/>
</dbReference>
<organism evidence="1 2">
    <name type="scientific">Gulo gulo</name>
    <name type="common">Wolverine</name>
    <name type="synonym">Gluton</name>
    <dbReference type="NCBI Taxonomy" id="48420"/>
    <lineage>
        <taxon>Eukaryota</taxon>
        <taxon>Metazoa</taxon>
        <taxon>Chordata</taxon>
        <taxon>Craniata</taxon>
        <taxon>Vertebrata</taxon>
        <taxon>Euteleostomi</taxon>
        <taxon>Mammalia</taxon>
        <taxon>Eutheria</taxon>
        <taxon>Laurasiatheria</taxon>
        <taxon>Carnivora</taxon>
        <taxon>Caniformia</taxon>
        <taxon>Musteloidea</taxon>
        <taxon>Mustelidae</taxon>
        <taxon>Guloninae</taxon>
        <taxon>Gulo</taxon>
    </lineage>
</organism>
<dbReference type="AlphaFoldDB" id="A0A9X9Q5E5"/>
<reference evidence="1 2" key="1">
    <citation type="submission" date="2018-10" db="EMBL/GenBank/DDBJ databases">
        <authorList>
            <person name="Ekblom R."/>
            <person name="Jareborg N."/>
        </authorList>
    </citation>
    <scope>NUCLEOTIDE SEQUENCE [LARGE SCALE GENOMIC DNA]</scope>
    <source>
        <tissue evidence="1">Muscle</tissue>
    </source>
</reference>
<accession>A0A9X9Q5E5</accession>
<evidence type="ECO:0000313" key="1">
    <source>
        <dbReference type="EMBL" id="VCX30503.1"/>
    </source>
</evidence>
<feature type="non-terminal residue" evidence="1">
    <location>
        <position position="1"/>
    </location>
</feature>
<evidence type="ECO:0000313" key="2">
    <source>
        <dbReference type="Proteomes" id="UP000269945"/>
    </source>
</evidence>
<keyword evidence="2" id="KW-1185">Reference proteome</keyword>